<sequence>MNNNNFKITIDFEPISRRIIKGEVGIKGFDDLELEEFKKDEEKIQIDAFNLIDIGKKLEREKKYDKAIAKVRKGNRIT</sequence>
<reference evidence="1" key="1">
    <citation type="journal article" date="2014" name="Front. Microbiol.">
        <title>High frequency of phylogenetically diverse reductive dehalogenase-homologous genes in deep subseafloor sedimentary metagenomes.</title>
        <authorList>
            <person name="Kawai M."/>
            <person name="Futagami T."/>
            <person name="Toyoda A."/>
            <person name="Takaki Y."/>
            <person name="Nishi S."/>
            <person name="Hori S."/>
            <person name="Arai W."/>
            <person name="Tsubouchi T."/>
            <person name="Morono Y."/>
            <person name="Uchiyama I."/>
            <person name="Ito T."/>
            <person name="Fujiyama A."/>
            <person name="Inagaki F."/>
            <person name="Takami H."/>
        </authorList>
    </citation>
    <scope>NUCLEOTIDE SEQUENCE</scope>
    <source>
        <strain evidence="1">Expedition CK06-06</strain>
    </source>
</reference>
<comment type="caution">
    <text evidence="1">The sequence shown here is derived from an EMBL/GenBank/DDBJ whole genome shotgun (WGS) entry which is preliminary data.</text>
</comment>
<dbReference type="EMBL" id="BARW01031983">
    <property type="protein sequence ID" value="GAJ08316.1"/>
    <property type="molecule type" value="Genomic_DNA"/>
</dbReference>
<accession>X1V778</accession>
<name>X1V778_9ZZZZ</name>
<organism evidence="1">
    <name type="scientific">marine sediment metagenome</name>
    <dbReference type="NCBI Taxonomy" id="412755"/>
    <lineage>
        <taxon>unclassified sequences</taxon>
        <taxon>metagenomes</taxon>
        <taxon>ecological metagenomes</taxon>
    </lineage>
</organism>
<evidence type="ECO:0000313" key="1">
    <source>
        <dbReference type="EMBL" id="GAJ08316.1"/>
    </source>
</evidence>
<proteinExistence type="predicted"/>
<protein>
    <submittedName>
        <fullName evidence="1">Uncharacterized protein</fullName>
    </submittedName>
</protein>
<gene>
    <name evidence="1" type="ORF">S12H4_50732</name>
</gene>
<dbReference type="AlphaFoldDB" id="X1V778"/>